<keyword evidence="4" id="KW-1185">Reference proteome</keyword>
<feature type="region of interest" description="Disordered" evidence="1">
    <location>
        <begin position="370"/>
        <end position="397"/>
    </location>
</feature>
<name>A0A437M737_9SPHN</name>
<proteinExistence type="predicted"/>
<organism evidence="3 4">
    <name type="scientific">Sphingomonas crocodyli</name>
    <dbReference type="NCBI Taxonomy" id="1979270"/>
    <lineage>
        <taxon>Bacteria</taxon>
        <taxon>Pseudomonadati</taxon>
        <taxon>Pseudomonadota</taxon>
        <taxon>Alphaproteobacteria</taxon>
        <taxon>Sphingomonadales</taxon>
        <taxon>Sphingomonadaceae</taxon>
        <taxon>Sphingomonas</taxon>
    </lineage>
</organism>
<evidence type="ECO:0000313" key="3">
    <source>
        <dbReference type="EMBL" id="RVT93482.1"/>
    </source>
</evidence>
<dbReference type="SUPFAM" id="SSF53474">
    <property type="entry name" value="alpha/beta-Hydrolases"/>
    <property type="match status" value="1"/>
</dbReference>
<sequence>MPRNLILLLDGTSNEVKDNLTNVVKLYRCLDRSEHQRVFYHPGIGTVPLISDWSPAMQSAVATFGLATGWGLDANMLAAYCYLIETYQPGDRIFLFGFSRGAYTARAVAGMIHLLGLLDPDQRNLAEYALKAYKKADREDSLDVAWQFRRVIGGRRVPIHFVGVWDTVASVFVRPGLLRLPSQSYLPYTKSNPSVRVFRQAAAIDERRRMFRLYNWTPGQDFKPDPFAPAEGPQDQQTVWFAGDHCDVGGGWAEAESQVAKFPLIWMAREAQKYGLEINEAMFRHLAEGASLPGGKHMYVAPDAHGPIHNSMTAAWWPLEYLPKRRKWKRFPEKVTGGGYYLPRAEPRKIAEGALAHHSVIERMAKGYNPINRPADFKPAPTEPEGTSPSEGANDQG</sequence>
<dbReference type="Proteomes" id="UP000282971">
    <property type="component" value="Unassembled WGS sequence"/>
</dbReference>
<reference evidence="3 4" key="1">
    <citation type="submission" date="2019-01" db="EMBL/GenBank/DDBJ databases">
        <authorList>
            <person name="Chen W.-M."/>
        </authorList>
    </citation>
    <scope>NUCLEOTIDE SEQUENCE [LARGE SCALE GENOMIC DNA]</scope>
    <source>
        <strain evidence="3 4">CCP-7</strain>
    </source>
</reference>
<accession>A0A437M737</accession>
<dbReference type="InterPro" id="IPR018712">
    <property type="entry name" value="Tle1-like_cat"/>
</dbReference>
<evidence type="ECO:0000313" key="4">
    <source>
        <dbReference type="Proteomes" id="UP000282971"/>
    </source>
</evidence>
<protein>
    <submittedName>
        <fullName evidence="3">DUF2235 domain-containing protein</fullName>
    </submittedName>
</protein>
<dbReference type="EMBL" id="SACN01000001">
    <property type="protein sequence ID" value="RVT93482.1"/>
    <property type="molecule type" value="Genomic_DNA"/>
</dbReference>
<dbReference type="PANTHER" id="PTHR33840:SF1">
    <property type="entry name" value="TLE1 PHOSPHOLIPASE DOMAIN-CONTAINING PROTEIN"/>
    <property type="match status" value="1"/>
</dbReference>
<dbReference type="OrthoDB" id="4378831at2"/>
<evidence type="ECO:0000259" key="2">
    <source>
        <dbReference type="Pfam" id="PF09994"/>
    </source>
</evidence>
<evidence type="ECO:0000256" key="1">
    <source>
        <dbReference type="SAM" id="MobiDB-lite"/>
    </source>
</evidence>
<dbReference type="Gene3D" id="3.40.50.1820">
    <property type="entry name" value="alpha/beta hydrolase"/>
    <property type="match status" value="1"/>
</dbReference>
<dbReference type="RefSeq" id="WP_127742139.1">
    <property type="nucleotide sequence ID" value="NZ_SACN01000001.1"/>
</dbReference>
<gene>
    <name evidence="3" type="ORF">EOD43_06295</name>
</gene>
<dbReference type="AlphaFoldDB" id="A0A437M737"/>
<feature type="compositionally biased region" description="Polar residues" evidence="1">
    <location>
        <begin position="385"/>
        <end position="397"/>
    </location>
</feature>
<dbReference type="InterPro" id="IPR029058">
    <property type="entry name" value="AB_hydrolase_fold"/>
</dbReference>
<dbReference type="PANTHER" id="PTHR33840">
    <property type="match status" value="1"/>
</dbReference>
<feature type="domain" description="T6SS Phospholipase effector Tle1-like catalytic" evidence="2">
    <location>
        <begin position="3"/>
        <end position="270"/>
    </location>
</feature>
<comment type="caution">
    <text evidence="3">The sequence shown here is derived from an EMBL/GenBank/DDBJ whole genome shotgun (WGS) entry which is preliminary data.</text>
</comment>
<dbReference type="Pfam" id="PF09994">
    <property type="entry name" value="T6SS_Tle1-like_cat"/>
    <property type="match status" value="1"/>
</dbReference>